<gene>
    <name evidence="1" type="ORF">CAEBREN_07236</name>
</gene>
<dbReference type="HOGENOM" id="CLU_3419566_0_0_1"/>
<evidence type="ECO:0000313" key="2">
    <source>
        <dbReference type="Proteomes" id="UP000008068"/>
    </source>
</evidence>
<dbReference type="AlphaFoldDB" id="G0N1Q5"/>
<evidence type="ECO:0000313" key="1">
    <source>
        <dbReference type="EMBL" id="EGT50312.1"/>
    </source>
</evidence>
<organism evidence="2">
    <name type="scientific">Caenorhabditis brenneri</name>
    <name type="common">Nematode worm</name>
    <dbReference type="NCBI Taxonomy" id="135651"/>
    <lineage>
        <taxon>Eukaryota</taxon>
        <taxon>Metazoa</taxon>
        <taxon>Ecdysozoa</taxon>
        <taxon>Nematoda</taxon>
        <taxon>Chromadorea</taxon>
        <taxon>Rhabditida</taxon>
        <taxon>Rhabditina</taxon>
        <taxon>Rhabditomorpha</taxon>
        <taxon>Rhabditoidea</taxon>
        <taxon>Rhabditidae</taxon>
        <taxon>Peloderinae</taxon>
        <taxon>Caenorhabditis</taxon>
    </lineage>
</organism>
<dbReference type="Proteomes" id="UP000008068">
    <property type="component" value="Unassembled WGS sequence"/>
</dbReference>
<accession>G0N1Q5</accession>
<dbReference type="EMBL" id="GL379828">
    <property type="protein sequence ID" value="EGT50312.1"/>
    <property type="molecule type" value="Genomic_DNA"/>
</dbReference>
<reference evidence="2" key="1">
    <citation type="submission" date="2011-07" db="EMBL/GenBank/DDBJ databases">
        <authorList>
            <consortium name="Caenorhabditis brenneri Sequencing and Analysis Consortium"/>
            <person name="Wilson R.K."/>
        </authorList>
    </citation>
    <scope>NUCLEOTIDE SEQUENCE [LARGE SCALE GENOMIC DNA]</scope>
    <source>
        <strain evidence="2">PB2801</strain>
    </source>
</reference>
<name>G0N1Q5_CAEBE</name>
<sequence length="25" mass="3122">MYRIRGKWRSGEIIMRIKITISIHY</sequence>
<keyword evidence="2" id="KW-1185">Reference proteome</keyword>
<proteinExistence type="predicted"/>
<protein>
    <submittedName>
        <fullName evidence="1">Uncharacterized protein</fullName>
    </submittedName>
</protein>
<dbReference type="InParanoid" id="G0N1Q5"/>